<dbReference type="EMBL" id="JACHDE010000011">
    <property type="protein sequence ID" value="MBB5403090.1"/>
    <property type="molecule type" value="Genomic_DNA"/>
</dbReference>
<name>A0A7W8LAH8_9BURK</name>
<dbReference type="CDD" id="cd13589">
    <property type="entry name" value="PBP2_polyamine_RpCGA009"/>
    <property type="match status" value="1"/>
</dbReference>
<gene>
    <name evidence="4" type="ORF">FSB64_10710</name>
    <name evidence="3" type="ORF">HDG41_005176</name>
</gene>
<protein>
    <submittedName>
        <fullName evidence="4">ABC transporter substrate-binding protein</fullName>
    </submittedName>
    <submittedName>
        <fullName evidence="3">Putative spermidine/putrescine transport system substrate-binding protein</fullName>
    </submittedName>
</protein>
<feature type="chain" id="PRO_5031463478" evidence="2">
    <location>
        <begin position="28"/>
        <end position="351"/>
    </location>
</feature>
<dbReference type="AlphaFoldDB" id="A0A7W8LAH8"/>
<reference evidence="4 6" key="1">
    <citation type="submission" date="2019-08" db="EMBL/GenBank/DDBJ databases">
        <title>Paraburkholderia simonii sp. nov. and P. youngii sp. nov. Brazilian and Mexican Mimosa-associated rhizobia.</title>
        <authorList>
            <person name="Mavima L."/>
            <person name="Beukes C.W."/>
            <person name="Palmer M."/>
            <person name="De Meyer S.E."/>
            <person name="James E.K."/>
            <person name="Maluk M."/>
            <person name="Avontuur J.R."/>
            <person name="Chan W.Y."/>
            <person name="Venter S.N."/>
            <person name="Steenkamp E.T."/>
        </authorList>
    </citation>
    <scope>NUCLEOTIDE SEQUENCE [LARGE SCALE GENOMIC DNA]</scope>
    <source>
        <strain evidence="4 6">JPY454</strain>
    </source>
</reference>
<keyword evidence="6" id="KW-1185">Reference proteome</keyword>
<evidence type="ECO:0000313" key="3">
    <source>
        <dbReference type="EMBL" id="MBB5403090.1"/>
    </source>
</evidence>
<feature type="signal peptide" evidence="2">
    <location>
        <begin position="1"/>
        <end position="27"/>
    </location>
</feature>
<reference evidence="3 5" key="2">
    <citation type="submission" date="2020-08" db="EMBL/GenBank/DDBJ databases">
        <title>Genomic Encyclopedia of Type Strains, Phase IV (KMG-V): Genome sequencing to study the core and pangenomes of soil and plant-associated prokaryotes.</title>
        <authorList>
            <person name="Whitman W."/>
        </authorList>
    </citation>
    <scope>NUCLEOTIDE SEQUENCE [LARGE SCALE GENOMIC DNA]</scope>
    <source>
        <strain evidence="3 5">JPY162</strain>
    </source>
</reference>
<dbReference type="RefSeq" id="WP_176122002.1">
    <property type="nucleotide sequence ID" value="NZ_JACHDE010000011.1"/>
</dbReference>
<comment type="caution">
    <text evidence="3">The sequence shown here is derived from an EMBL/GenBank/DDBJ whole genome shotgun (WGS) entry which is preliminary data.</text>
</comment>
<evidence type="ECO:0000256" key="1">
    <source>
        <dbReference type="ARBA" id="ARBA00022729"/>
    </source>
</evidence>
<organism evidence="3 5">
    <name type="scientific">Paraburkholderia youngii</name>
    <dbReference type="NCBI Taxonomy" id="2782701"/>
    <lineage>
        <taxon>Bacteria</taxon>
        <taxon>Pseudomonadati</taxon>
        <taxon>Pseudomonadota</taxon>
        <taxon>Betaproteobacteria</taxon>
        <taxon>Burkholderiales</taxon>
        <taxon>Burkholderiaceae</taxon>
        <taxon>Paraburkholderia</taxon>
    </lineage>
</organism>
<dbReference type="EMBL" id="VOMC01000009">
    <property type="protein sequence ID" value="NVI04239.1"/>
    <property type="molecule type" value="Genomic_DNA"/>
</dbReference>
<dbReference type="PANTHER" id="PTHR30222">
    <property type="entry name" value="SPERMIDINE/PUTRESCINE-BINDING PERIPLASMIC PROTEIN"/>
    <property type="match status" value="1"/>
</dbReference>
<evidence type="ECO:0000313" key="6">
    <source>
        <dbReference type="Proteomes" id="UP000821598"/>
    </source>
</evidence>
<dbReference type="Proteomes" id="UP000821598">
    <property type="component" value="Unassembled WGS sequence"/>
</dbReference>
<dbReference type="PANTHER" id="PTHR30222:SF2">
    <property type="entry name" value="ABC TRANSPORTER SUBSTRATE-BINDING PROTEIN"/>
    <property type="match status" value="1"/>
</dbReference>
<dbReference type="SUPFAM" id="SSF53850">
    <property type="entry name" value="Periplasmic binding protein-like II"/>
    <property type="match status" value="1"/>
</dbReference>
<proteinExistence type="predicted"/>
<dbReference type="Proteomes" id="UP000592820">
    <property type="component" value="Unassembled WGS sequence"/>
</dbReference>
<sequence length="351" mass="38514">MKTTFSSFRTTLGACALGLFATATVHAADTISVVTFGGAYEAAAKKAWFEPFTAKTGNQFSTESYDGGLAKLQAMEQSKNPTWDLIDLETNDAITACDEGLIAKFDKKALGNTSDFLPGSISDCAVSAMVWSTVYAYDSSKLKTAPTTINDFFDLNKYPGKRGMRKSPKVAMEWALIADGVAPKDVYKTLSTPAGVDRAFKKLDTIKPSIVWWEAGAQAPQLLADGAVVMTQAYNGRIDDAVHKDKKPFKIVWDAQVYDYEWWAVVNGAKHADAAQKFIVASSTPQAYADLSKYIAYAPPRKDAIPLIDKARLNDLPTAPENFKRPLQINATFWADNADAINKRFQNWLTQ</sequence>
<dbReference type="InterPro" id="IPR006059">
    <property type="entry name" value="SBP"/>
</dbReference>
<dbReference type="Pfam" id="PF13416">
    <property type="entry name" value="SBP_bac_8"/>
    <property type="match status" value="1"/>
</dbReference>
<accession>A0A7W8LAH8</accession>
<keyword evidence="1 2" id="KW-0732">Signal</keyword>
<evidence type="ECO:0000256" key="2">
    <source>
        <dbReference type="SAM" id="SignalP"/>
    </source>
</evidence>
<dbReference type="Gene3D" id="3.40.190.10">
    <property type="entry name" value="Periplasmic binding protein-like II"/>
    <property type="match status" value="2"/>
</dbReference>
<evidence type="ECO:0000313" key="4">
    <source>
        <dbReference type="EMBL" id="NVI04239.1"/>
    </source>
</evidence>
<evidence type="ECO:0000313" key="5">
    <source>
        <dbReference type="Proteomes" id="UP000592820"/>
    </source>
</evidence>